<dbReference type="SUPFAM" id="SSF50156">
    <property type="entry name" value="PDZ domain-like"/>
    <property type="match status" value="1"/>
</dbReference>
<dbReference type="Gene3D" id="2.30.42.10">
    <property type="match status" value="1"/>
</dbReference>
<evidence type="ECO:0000313" key="4">
    <source>
        <dbReference type="Proteomes" id="UP000326944"/>
    </source>
</evidence>
<dbReference type="KEGG" id="sulg:FJR48_00995"/>
<evidence type="ECO:0000256" key="1">
    <source>
        <dbReference type="SAM" id="Phobius"/>
    </source>
</evidence>
<keyword evidence="4" id="KW-1185">Reference proteome</keyword>
<proteinExistence type="predicted"/>
<feature type="domain" description="PDZ" evidence="2">
    <location>
        <begin position="186"/>
        <end position="261"/>
    </location>
</feature>
<keyword evidence="1" id="KW-0472">Membrane</keyword>
<dbReference type="SMART" id="SM00228">
    <property type="entry name" value="PDZ"/>
    <property type="match status" value="1"/>
</dbReference>
<dbReference type="InterPro" id="IPR001478">
    <property type="entry name" value="PDZ"/>
</dbReference>
<evidence type="ECO:0000313" key="3">
    <source>
        <dbReference type="EMBL" id="QFR48376.1"/>
    </source>
</evidence>
<dbReference type="RefSeq" id="WP_152306319.1">
    <property type="nucleotide sequence ID" value="NZ_CP043617.1"/>
</dbReference>
<keyword evidence="1" id="KW-1133">Transmembrane helix</keyword>
<name>A0A5P8NY90_9BACT</name>
<dbReference type="EMBL" id="CP043617">
    <property type="protein sequence ID" value="QFR48376.1"/>
    <property type="molecule type" value="Genomic_DNA"/>
</dbReference>
<dbReference type="OrthoDB" id="5372581at2"/>
<reference evidence="3 4" key="1">
    <citation type="submission" date="2019-09" db="EMBL/GenBank/DDBJ databases">
        <title>Sulfurimonas gotlandica sp. nov., a chemoautotrophic and psychrotolerant epsilonproteobacterium isolated from a pelagic redoxcline, and an emended description of the genus Sulfurimonas.</title>
        <authorList>
            <person name="Wang S."/>
            <person name="Jiang L."/>
            <person name="Shao S."/>
        </authorList>
    </citation>
    <scope>NUCLEOTIDE SEQUENCE [LARGE SCALE GENOMIC DNA]</scope>
    <source>
        <strain evidence="3 4">GYSZ_1</strain>
    </source>
</reference>
<keyword evidence="1" id="KW-0812">Transmembrane</keyword>
<dbReference type="AlphaFoldDB" id="A0A5P8NY90"/>
<gene>
    <name evidence="3" type="ORF">FJR48_00995</name>
</gene>
<accession>A0A5P8NY90</accession>
<feature type="transmembrane region" description="Helical" evidence="1">
    <location>
        <begin position="12"/>
        <end position="34"/>
    </location>
</feature>
<organism evidence="3 4">
    <name type="scientific">Sulfurimonas lithotrophica</name>
    <dbReference type="NCBI Taxonomy" id="2590022"/>
    <lineage>
        <taxon>Bacteria</taxon>
        <taxon>Pseudomonadati</taxon>
        <taxon>Campylobacterota</taxon>
        <taxon>Epsilonproteobacteria</taxon>
        <taxon>Campylobacterales</taxon>
        <taxon>Sulfurimonadaceae</taxon>
        <taxon>Sulfurimonas</taxon>
    </lineage>
</organism>
<protein>
    <recommendedName>
        <fullName evidence="2">PDZ domain-containing protein</fullName>
    </recommendedName>
</protein>
<dbReference type="InterPro" id="IPR036034">
    <property type="entry name" value="PDZ_sf"/>
</dbReference>
<evidence type="ECO:0000259" key="2">
    <source>
        <dbReference type="SMART" id="SM00228"/>
    </source>
</evidence>
<dbReference type="Proteomes" id="UP000326944">
    <property type="component" value="Chromosome"/>
</dbReference>
<sequence length="271" mass="30475">MQKLSNSPILKIISMLLMLLVAAKVISLIVLYLLPSDGIELSIEESYQPKYQRVDFKNMLNTAQTAQSSKKEFVQSGISMTNMILKGLYGTQNSGFIIVALKSKPKDTQIVEVGEVYKGYKLVGIEKKSATFTKNSTKYTLNLEALKINTQNVKSKVRDANGDEQISQKIVSKNDIEHYAKNPKDIWKEISIMEVKDGKAIKGFKVTRIKPNSKIATLGLKKDDIIIKANNVVLKSYRDALNIYSKIKDIDVVQIVVIRNGIEKEIVYEIN</sequence>